<reference evidence="8" key="1">
    <citation type="submission" date="2017-09" db="EMBL/GenBank/DDBJ databases">
        <title>Yangia sp. SAOS 153D whole genome sequencing.</title>
        <authorList>
            <person name="Verma A."/>
            <person name="Krishnamurthi S."/>
        </authorList>
    </citation>
    <scope>NUCLEOTIDE SEQUENCE [LARGE SCALE GENOMIC DNA]</scope>
    <source>
        <strain evidence="8">SAOS 153D</strain>
    </source>
</reference>
<feature type="domain" description="HTH marR-type" evidence="6">
    <location>
        <begin position="1"/>
        <end position="130"/>
    </location>
</feature>
<dbReference type="InterPro" id="IPR055166">
    <property type="entry name" value="Transc_reg_Sar_Rot_HTH"/>
</dbReference>
<dbReference type="AlphaFoldDB" id="A0A2A3JUC3"/>
<evidence type="ECO:0000259" key="6">
    <source>
        <dbReference type="PROSITE" id="PS50995"/>
    </source>
</evidence>
<dbReference type="Proteomes" id="UP000217448">
    <property type="component" value="Unassembled WGS sequence"/>
</dbReference>
<dbReference type="GO" id="GO:0003677">
    <property type="term" value="F:DNA binding"/>
    <property type="evidence" value="ECO:0007669"/>
    <property type="project" value="UniProtKB-KW"/>
</dbReference>
<keyword evidence="4" id="KW-0238">DNA-binding</keyword>
<keyword evidence="5" id="KW-0804">Transcription</keyword>
<keyword evidence="3" id="KW-0805">Transcription regulation</keyword>
<dbReference type="PANTHER" id="PTHR33164">
    <property type="entry name" value="TRANSCRIPTIONAL REGULATOR, MARR FAMILY"/>
    <property type="match status" value="1"/>
</dbReference>
<evidence type="ECO:0000256" key="3">
    <source>
        <dbReference type="ARBA" id="ARBA00023015"/>
    </source>
</evidence>
<evidence type="ECO:0000256" key="2">
    <source>
        <dbReference type="ARBA" id="ARBA00022490"/>
    </source>
</evidence>
<proteinExistence type="predicted"/>
<sequence>MVCFSLYSAVHAMTQAYRPHLEALGLTYPQYLVMSALWSAGEAPTVGMLSRQVQLESSTLTPLLKRLEAMGLLTRRRDAEDERQVRIALTDAGQSMQGRTSHIAGCIAEQSGMSVDELLALRDQVSRLRDNLRKG</sequence>
<dbReference type="Pfam" id="PF22381">
    <property type="entry name" value="Staph_reg_Sar_Rot"/>
    <property type="match status" value="1"/>
</dbReference>
<dbReference type="PANTHER" id="PTHR33164:SF5">
    <property type="entry name" value="ORGANIC HYDROPEROXIDE RESISTANCE TRANSCRIPTIONAL REGULATOR"/>
    <property type="match status" value="1"/>
</dbReference>
<dbReference type="EMBL" id="NTHN02000047">
    <property type="protein sequence ID" value="MCT4372503.1"/>
    <property type="molecule type" value="Genomic_DNA"/>
</dbReference>
<dbReference type="GO" id="GO:0005737">
    <property type="term" value="C:cytoplasm"/>
    <property type="evidence" value="ECO:0007669"/>
    <property type="project" value="UniProtKB-SubCell"/>
</dbReference>
<reference evidence="9" key="2">
    <citation type="submission" date="2023-07" db="EMBL/GenBank/DDBJ databases">
        <title>Yangia mangrovi SAOS 153D genome.</title>
        <authorList>
            <person name="Verma A."/>
            <person name="Pal Y."/>
            <person name="Sundharam S."/>
            <person name="Bisht B."/>
            <person name="Srinivasan K."/>
        </authorList>
    </citation>
    <scope>NUCLEOTIDE SEQUENCE [LARGE SCALE GENOMIC DNA]</scope>
    <source>
        <strain evidence="9">SAOS 153D</strain>
    </source>
</reference>
<evidence type="ECO:0000313" key="8">
    <source>
        <dbReference type="EMBL" id="PBD18417.1"/>
    </source>
</evidence>
<evidence type="ECO:0000313" key="7">
    <source>
        <dbReference type="EMBL" id="MCT4372503.1"/>
    </source>
</evidence>
<evidence type="ECO:0000256" key="5">
    <source>
        <dbReference type="ARBA" id="ARBA00023163"/>
    </source>
</evidence>
<dbReference type="OrthoDB" id="9806864at2"/>
<evidence type="ECO:0000256" key="4">
    <source>
        <dbReference type="ARBA" id="ARBA00023125"/>
    </source>
</evidence>
<dbReference type="GO" id="GO:0006950">
    <property type="term" value="P:response to stress"/>
    <property type="evidence" value="ECO:0007669"/>
    <property type="project" value="TreeGrafter"/>
</dbReference>
<dbReference type="InterPro" id="IPR036390">
    <property type="entry name" value="WH_DNA-bd_sf"/>
</dbReference>
<comment type="caution">
    <text evidence="8">The sequence shown here is derived from an EMBL/GenBank/DDBJ whole genome shotgun (WGS) entry which is preliminary data.</text>
</comment>
<evidence type="ECO:0000256" key="1">
    <source>
        <dbReference type="ARBA" id="ARBA00004496"/>
    </source>
</evidence>
<dbReference type="InterPro" id="IPR036388">
    <property type="entry name" value="WH-like_DNA-bd_sf"/>
</dbReference>
<accession>A0A2A3JUC3</accession>
<dbReference type="PRINTS" id="PR00598">
    <property type="entry name" value="HTHMARR"/>
</dbReference>
<reference evidence="7" key="3">
    <citation type="submission" date="2024-05" db="EMBL/GenBank/DDBJ databases">
        <title>Yangia mangrovi SAOS 153D genome.</title>
        <authorList>
            <person name="Verma A."/>
            <person name="Pal Y."/>
            <person name="Sundharam S."/>
            <person name="Bisht B."/>
            <person name="Srinivasan K."/>
        </authorList>
    </citation>
    <scope>NUCLEOTIDE SEQUENCE</scope>
    <source>
        <strain evidence="7">SAOS 153D</strain>
    </source>
</reference>
<dbReference type="GO" id="GO:0003700">
    <property type="term" value="F:DNA-binding transcription factor activity"/>
    <property type="evidence" value="ECO:0007669"/>
    <property type="project" value="InterPro"/>
</dbReference>
<dbReference type="SMART" id="SM00347">
    <property type="entry name" value="HTH_MARR"/>
    <property type="match status" value="1"/>
</dbReference>
<protein>
    <submittedName>
        <fullName evidence="8">MarR family transcriptional regulator</fullName>
    </submittedName>
</protein>
<keyword evidence="9" id="KW-1185">Reference proteome</keyword>
<dbReference type="EMBL" id="NTHN01000238">
    <property type="protein sequence ID" value="PBD18417.1"/>
    <property type="molecule type" value="Genomic_DNA"/>
</dbReference>
<keyword evidence="2" id="KW-0963">Cytoplasm</keyword>
<name>A0A2A3JUC3_9RHOB</name>
<dbReference type="InterPro" id="IPR000835">
    <property type="entry name" value="HTH_MarR-typ"/>
</dbReference>
<organism evidence="8">
    <name type="scientific">Alloyangia mangrovi</name>
    <dbReference type="NCBI Taxonomy" id="1779329"/>
    <lineage>
        <taxon>Bacteria</taxon>
        <taxon>Pseudomonadati</taxon>
        <taxon>Pseudomonadota</taxon>
        <taxon>Alphaproteobacteria</taxon>
        <taxon>Rhodobacterales</taxon>
        <taxon>Roseobacteraceae</taxon>
        <taxon>Alloyangia</taxon>
    </lineage>
</organism>
<dbReference type="SUPFAM" id="SSF46785">
    <property type="entry name" value="Winged helix' DNA-binding domain"/>
    <property type="match status" value="1"/>
</dbReference>
<evidence type="ECO:0000313" key="9">
    <source>
        <dbReference type="Proteomes" id="UP000217448"/>
    </source>
</evidence>
<dbReference type="PROSITE" id="PS50995">
    <property type="entry name" value="HTH_MARR_2"/>
    <property type="match status" value="1"/>
</dbReference>
<gene>
    <name evidence="7" type="ORF">CLG85_020180</name>
    <name evidence="8" type="ORF">CLG85_14855</name>
</gene>
<dbReference type="Gene3D" id="1.10.10.10">
    <property type="entry name" value="Winged helix-like DNA-binding domain superfamily/Winged helix DNA-binding domain"/>
    <property type="match status" value="1"/>
</dbReference>
<comment type="subcellular location">
    <subcellularLocation>
        <location evidence="1">Cytoplasm</location>
    </subcellularLocation>
</comment>
<dbReference type="InterPro" id="IPR039422">
    <property type="entry name" value="MarR/SlyA-like"/>
</dbReference>